<keyword evidence="1" id="KW-0001">2Fe-2S</keyword>
<dbReference type="Proteomes" id="UP000034320">
    <property type="component" value="Unassembled WGS sequence"/>
</dbReference>
<dbReference type="Gene3D" id="2.102.10.10">
    <property type="entry name" value="Rieske [2Fe-2S] iron-sulphur domain"/>
    <property type="match status" value="1"/>
</dbReference>
<proteinExistence type="inferred from homology"/>
<reference evidence="8 9" key="1">
    <citation type="journal article" date="2015" name="Nature">
        <title>rRNA introns, odd ribosomes, and small enigmatic genomes across a large radiation of phyla.</title>
        <authorList>
            <person name="Brown C.T."/>
            <person name="Hug L.A."/>
            <person name="Thomas B.C."/>
            <person name="Sharon I."/>
            <person name="Castelle C.J."/>
            <person name="Singh A."/>
            <person name="Wilkins M.J."/>
            <person name="Williams K.H."/>
            <person name="Banfield J.F."/>
        </authorList>
    </citation>
    <scope>NUCLEOTIDE SEQUENCE [LARGE SCALE GENOMIC DNA]</scope>
</reference>
<evidence type="ECO:0000256" key="6">
    <source>
        <dbReference type="ARBA" id="ARBA00038001"/>
    </source>
</evidence>
<feature type="domain" description="Rieske" evidence="7">
    <location>
        <begin position="5"/>
        <end position="100"/>
    </location>
</feature>
<dbReference type="GO" id="GO:0046872">
    <property type="term" value="F:metal ion binding"/>
    <property type="evidence" value="ECO:0007669"/>
    <property type="project" value="UniProtKB-KW"/>
</dbReference>
<dbReference type="CDD" id="cd03528">
    <property type="entry name" value="Rieske_RO_ferredoxin"/>
    <property type="match status" value="1"/>
</dbReference>
<keyword evidence="4" id="KW-0411">Iron-sulfur</keyword>
<evidence type="ECO:0000313" key="9">
    <source>
        <dbReference type="Proteomes" id="UP000034320"/>
    </source>
</evidence>
<gene>
    <name evidence="8" type="ORF">UV09_C0031G0006</name>
</gene>
<dbReference type="Pfam" id="PF00355">
    <property type="entry name" value="Rieske"/>
    <property type="match status" value="1"/>
</dbReference>
<name>A0A0G1BHA6_9BACT</name>
<evidence type="ECO:0000259" key="7">
    <source>
        <dbReference type="PROSITE" id="PS51296"/>
    </source>
</evidence>
<accession>A0A0G1BHA6</accession>
<sequence length="102" mass="11011">MPDFITVAKKSEIENGRMKEYRVAGRVIAVANVDGEYLAFDGICTHQQCSLAGGFLDGLTLTCYCHGAQFDIQKGDVLAPPATKSLGIYEVAVEGDDIKIQL</sequence>
<evidence type="ECO:0000256" key="2">
    <source>
        <dbReference type="ARBA" id="ARBA00022723"/>
    </source>
</evidence>
<dbReference type="GO" id="GO:0051537">
    <property type="term" value="F:2 iron, 2 sulfur cluster binding"/>
    <property type="evidence" value="ECO:0007669"/>
    <property type="project" value="UniProtKB-KW"/>
</dbReference>
<dbReference type="AlphaFoldDB" id="A0A0G1BHA6"/>
<dbReference type="PANTHER" id="PTHR21496:SF0">
    <property type="entry name" value="RIESKE DOMAIN-CONTAINING PROTEIN"/>
    <property type="match status" value="1"/>
</dbReference>
<dbReference type="InterPro" id="IPR017941">
    <property type="entry name" value="Rieske_2Fe-2S"/>
</dbReference>
<keyword evidence="3" id="KW-0408">Iron</keyword>
<dbReference type="EMBL" id="LCDD01000031">
    <property type="protein sequence ID" value="KKS45671.1"/>
    <property type="molecule type" value="Genomic_DNA"/>
</dbReference>
<dbReference type="PANTHER" id="PTHR21496">
    <property type="entry name" value="FERREDOXIN-RELATED"/>
    <property type="match status" value="1"/>
</dbReference>
<dbReference type="SUPFAM" id="SSF50022">
    <property type="entry name" value="ISP domain"/>
    <property type="match status" value="1"/>
</dbReference>
<evidence type="ECO:0000256" key="5">
    <source>
        <dbReference type="ARBA" id="ARBA00034078"/>
    </source>
</evidence>
<evidence type="ECO:0000256" key="1">
    <source>
        <dbReference type="ARBA" id="ARBA00022714"/>
    </source>
</evidence>
<keyword evidence="2" id="KW-0479">Metal-binding</keyword>
<protein>
    <submittedName>
        <fullName evidence="8">Rieske (2Fe-2S) region</fullName>
    </submittedName>
</protein>
<comment type="caution">
    <text evidence="8">The sequence shown here is derived from an EMBL/GenBank/DDBJ whole genome shotgun (WGS) entry which is preliminary data.</text>
</comment>
<comment type="similarity">
    <text evidence="6">Belongs to the bacterial ring-hydroxylating dioxygenase ferredoxin component family.</text>
</comment>
<dbReference type="PROSITE" id="PS51296">
    <property type="entry name" value="RIESKE"/>
    <property type="match status" value="1"/>
</dbReference>
<evidence type="ECO:0000313" key="8">
    <source>
        <dbReference type="EMBL" id="KKS45671.1"/>
    </source>
</evidence>
<evidence type="ECO:0000256" key="3">
    <source>
        <dbReference type="ARBA" id="ARBA00023004"/>
    </source>
</evidence>
<comment type="cofactor">
    <cofactor evidence="5">
        <name>[2Fe-2S] cluster</name>
        <dbReference type="ChEBI" id="CHEBI:190135"/>
    </cofactor>
</comment>
<dbReference type="InterPro" id="IPR036922">
    <property type="entry name" value="Rieske_2Fe-2S_sf"/>
</dbReference>
<evidence type="ECO:0000256" key="4">
    <source>
        <dbReference type="ARBA" id="ARBA00023014"/>
    </source>
</evidence>
<organism evidence="8 9">
    <name type="scientific">Candidatus Gottesmanbacteria bacterium GW2011_GWA2_42_18</name>
    <dbReference type="NCBI Taxonomy" id="1618442"/>
    <lineage>
        <taxon>Bacteria</taxon>
        <taxon>Candidatus Gottesmaniibacteriota</taxon>
    </lineage>
</organism>